<keyword evidence="1" id="KW-0812">Transmembrane</keyword>
<feature type="transmembrane region" description="Helical" evidence="1">
    <location>
        <begin position="326"/>
        <end position="344"/>
    </location>
</feature>
<name>A0A974ZZL5_9BACT</name>
<dbReference type="EMBL" id="CP070608">
    <property type="protein sequence ID" value="QSE96265.1"/>
    <property type="molecule type" value="Genomic_DNA"/>
</dbReference>
<dbReference type="InterPro" id="IPR000595">
    <property type="entry name" value="cNMP-bd_dom"/>
</dbReference>
<keyword evidence="1" id="KW-0472">Membrane</keyword>
<feature type="transmembrane region" description="Helical" evidence="1">
    <location>
        <begin position="91"/>
        <end position="111"/>
    </location>
</feature>
<evidence type="ECO:0000256" key="1">
    <source>
        <dbReference type="SAM" id="Phobius"/>
    </source>
</evidence>
<dbReference type="InterPro" id="IPR018490">
    <property type="entry name" value="cNMP-bd_dom_sf"/>
</dbReference>
<feature type="domain" description="Cyclic nucleotide-binding" evidence="2">
    <location>
        <begin position="932"/>
        <end position="1048"/>
    </location>
</feature>
<dbReference type="Gene3D" id="2.60.120.10">
    <property type="entry name" value="Jelly Rolls"/>
    <property type="match status" value="1"/>
</dbReference>
<dbReference type="PROSITE" id="PS50042">
    <property type="entry name" value="CNMP_BINDING_3"/>
    <property type="match status" value="1"/>
</dbReference>
<feature type="transmembrane region" description="Helical" evidence="1">
    <location>
        <begin position="117"/>
        <end position="140"/>
    </location>
</feature>
<keyword evidence="1" id="KW-1133">Transmembrane helix</keyword>
<dbReference type="SUPFAM" id="SSF51206">
    <property type="entry name" value="cAMP-binding domain-like"/>
    <property type="match status" value="1"/>
</dbReference>
<dbReference type="KEGG" id="fuv:JR347_11660"/>
<dbReference type="Gene3D" id="1.25.10.10">
    <property type="entry name" value="Leucine-rich Repeat Variant"/>
    <property type="match status" value="1"/>
</dbReference>
<evidence type="ECO:0000259" key="2">
    <source>
        <dbReference type="PROSITE" id="PS50042"/>
    </source>
</evidence>
<gene>
    <name evidence="3" type="ORF">JR347_11660</name>
</gene>
<keyword evidence="4" id="KW-1185">Reference proteome</keyword>
<evidence type="ECO:0000313" key="4">
    <source>
        <dbReference type="Proteomes" id="UP000662783"/>
    </source>
</evidence>
<feature type="transmembrane region" description="Helical" evidence="1">
    <location>
        <begin position="375"/>
        <end position="394"/>
    </location>
</feature>
<dbReference type="AlphaFoldDB" id="A0A974ZZL5"/>
<dbReference type="SUPFAM" id="SSF48371">
    <property type="entry name" value="ARM repeat"/>
    <property type="match status" value="1"/>
</dbReference>
<feature type="transmembrane region" description="Helical" evidence="1">
    <location>
        <begin position="21"/>
        <end position="47"/>
    </location>
</feature>
<proteinExistence type="predicted"/>
<reference evidence="3" key="1">
    <citation type="submission" date="2021-02" db="EMBL/GenBank/DDBJ databases">
        <title>Fulvivirga sp. S481 isolated from sea water.</title>
        <authorList>
            <person name="Bae S.S."/>
            <person name="Baek K."/>
        </authorList>
    </citation>
    <scope>NUCLEOTIDE SEQUENCE</scope>
    <source>
        <strain evidence="3">S481</strain>
    </source>
</reference>
<protein>
    <recommendedName>
        <fullName evidence="2">Cyclic nucleotide-binding domain-containing protein</fullName>
    </recommendedName>
</protein>
<dbReference type="InterPro" id="IPR011989">
    <property type="entry name" value="ARM-like"/>
</dbReference>
<feature type="transmembrane region" description="Helical" evidence="1">
    <location>
        <begin position="297"/>
        <end position="320"/>
    </location>
</feature>
<accession>A0A974ZZL5</accession>
<dbReference type="InterPro" id="IPR016024">
    <property type="entry name" value="ARM-type_fold"/>
</dbReference>
<dbReference type="RefSeq" id="WP_205720782.1">
    <property type="nucleotide sequence ID" value="NZ_CP070608.1"/>
</dbReference>
<feature type="transmembrane region" description="Helical" evidence="1">
    <location>
        <begin position="184"/>
        <end position="201"/>
    </location>
</feature>
<feature type="transmembrane region" description="Helical" evidence="1">
    <location>
        <begin position="59"/>
        <end position="79"/>
    </location>
</feature>
<feature type="transmembrane region" description="Helical" evidence="1">
    <location>
        <begin position="161"/>
        <end position="178"/>
    </location>
</feature>
<dbReference type="Proteomes" id="UP000662783">
    <property type="component" value="Chromosome"/>
</dbReference>
<evidence type="ECO:0000313" key="3">
    <source>
        <dbReference type="EMBL" id="QSE96265.1"/>
    </source>
</evidence>
<feature type="transmembrane region" description="Helical" evidence="1">
    <location>
        <begin position="400"/>
        <end position="419"/>
    </location>
</feature>
<sequence>MKIKQTLLSVLNVNEDESTRVFSLLGMGFFIGVFLATLDVGASALFLNNLEEGQIEEQLPLAILFGGILGVIFTALYNFFQNRVSFKMLGLGSLLAITMVLMGIEFAFRNMSDPLPIYFFAFSFIVPANFIVLLVFWGSFGRMFNLRQAKRIIGGIDTGQLIASILALFSIPIIVNYIAEQDLLFMSLIAIGGNFLMFLYITRSNLFQKREGTPTYSISYSKLIQNPYIALMALFVVISMVAINFVDYSFYNVTKARFEPNELAKFLSLFEGTVVIFSFLFQTFVTDKIIALYGLKVSLLINPILLAIFTSIAIPIGYSFGFSKEAGDAIIFFFIAISMSKLFISSLKDALDGPAFKLYFLPVDSSIRFDVQTKIEGVVTAFAGLIAGALIILINKVEVFSLINISVFTLPILLLWYFVTKKMHNNYRSTLQSTLIKNKEKADSGMEQQYAVNTVLENEIESKADDKIIYGLRLMEKIEPAIFESSIIKMLDSDSPKVKNYAKERIKKLDIEFDKNTELSKLAKKAAQESESSDLISVPAEKLGKLSKSIKSDDRILAAKLLRRLITPQNIFILLELLRDIDPRVKMEAIITARKVKRPETWGILVELLNSPTFSNAATSALVEAGEAALFTLESAFHKSGQSDHGKLKIVQIIGRIGGDRAVELLWNKIEHPDRRIVHQILNSFRYFNYQASERQVTVLTNLLENEMGKVLWNLAALTEIPKQEQFKFLRDAIKEEIDTNYDTLYMYMSILYDPQSVQLVRENIESNTSEGIAFAIELCDLFVSQELKPKLFPLMDDIPISEKIVQLQGYFPRENYNLIQVLNYLLNKNYNQVNRWTKACTIHCLAFVDEFRASRGLIAQLFNNDKLLQEVAAWVMYYKDPEALDRITERLKPEAKKFLYDTVEKNKLQEGLNDGYFMAVEMVMYLKSVDYFKNIKGLLLCDVVDKMENVNLKAGERLIVPQVEEEERIYVVADGEVFLKKDGKEVKRLKKGHVYGKLFNLENSLEINEIEAFGNSVVFHCSVYDFYNVMADHHELAQGFIKNIAKTKGSEVAD</sequence>
<organism evidence="3 4">
    <name type="scientific">Fulvivirga lutea</name>
    <dbReference type="NCBI Taxonomy" id="2810512"/>
    <lineage>
        <taxon>Bacteria</taxon>
        <taxon>Pseudomonadati</taxon>
        <taxon>Bacteroidota</taxon>
        <taxon>Cytophagia</taxon>
        <taxon>Cytophagales</taxon>
        <taxon>Fulvivirgaceae</taxon>
        <taxon>Fulvivirga</taxon>
    </lineage>
</organism>
<feature type="transmembrane region" description="Helical" evidence="1">
    <location>
        <begin position="228"/>
        <end position="246"/>
    </location>
</feature>
<dbReference type="CDD" id="cd06174">
    <property type="entry name" value="MFS"/>
    <property type="match status" value="1"/>
</dbReference>
<dbReference type="InterPro" id="IPR014710">
    <property type="entry name" value="RmlC-like_jellyroll"/>
</dbReference>